<comment type="caution">
    <text evidence="1">The sequence shown here is derived from an EMBL/GenBank/DDBJ whole genome shotgun (WGS) entry which is preliminary data.</text>
</comment>
<evidence type="ECO:0000313" key="2">
    <source>
        <dbReference type="Proteomes" id="UP001642484"/>
    </source>
</evidence>
<accession>A0ABP0Q707</accession>
<protein>
    <submittedName>
        <fullName evidence="1">Uncharacterized protein</fullName>
    </submittedName>
</protein>
<sequence length="178" mass="19778">MTIRLYIYTFPSGPFLDVLRSVRSSTCFNRTMLAALDRVYHKKVRHGADSLRSAGFFALSRPRLMRCVLGTLARLGVLNAWLVSLVGGAQPHHGRFHVLPDGTLRSVKQHFYASLLRTEDRQLAVGEDLPAGLENVTKSIDHIQGEVNSVQVMRVRLDGDGDTLELISTVVFTMTVSV</sequence>
<keyword evidence="2" id="KW-1185">Reference proteome</keyword>
<evidence type="ECO:0000313" key="1">
    <source>
        <dbReference type="EMBL" id="CAK9082790.1"/>
    </source>
</evidence>
<organism evidence="1 2">
    <name type="scientific">Durusdinium trenchii</name>
    <dbReference type="NCBI Taxonomy" id="1381693"/>
    <lineage>
        <taxon>Eukaryota</taxon>
        <taxon>Sar</taxon>
        <taxon>Alveolata</taxon>
        <taxon>Dinophyceae</taxon>
        <taxon>Suessiales</taxon>
        <taxon>Symbiodiniaceae</taxon>
        <taxon>Durusdinium</taxon>
    </lineage>
</organism>
<reference evidence="1 2" key="1">
    <citation type="submission" date="2024-02" db="EMBL/GenBank/DDBJ databases">
        <authorList>
            <person name="Chen Y."/>
            <person name="Shah S."/>
            <person name="Dougan E. K."/>
            <person name="Thang M."/>
            <person name="Chan C."/>
        </authorList>
    </citation>
    <scope>NUCLEOTIDE SEQUENCE [LARGE SCALE GENOMIC DNA]</scope>
</reference>
<name>A0ABP0Q707_9DINO</name>
<proteinExistence type="predicted"/>
<dbReference type="Proteomes" id="UP001642484">
    <property type="component" value="Unassembled WGS sequence"/>
</dbReference>
<dbReference type="EMBL" id="CAXAMN010023962">
    <property type="protein sequence ID" value="CAK9082790.1"/>
    <property type="molecule type" value="Genomic_DNA"/>
</dbReference>
<gene>
    <name evidence="1" type="ORF">CCMP2556_LOCUS40416</name>
</gene>